<protein>
    <submittedName>
        <fullName evidence="2">Uncharacterized protein</fullName>
    </submittedName>
</protein>
<feature type="transmembrane region" description="Helical" evidence="1">
    <location>
        <begin position="196"/>
        <end position="213"/>
    </location>
</feature>
<dbReference type="RefSeq" id="WP_323252897.1">
    <property type="nucleotide sequence ID" value="NZ_JAYFUL010000054.1"/>
</dbReference>
<evidence type="ECO:0000313" key="2">
    <source>
        <dbReference type="EMBL" id="MEA5260409.1"/>
    </source>
</evidence>
<reference evidence="2 3" key="1">
    <citation type="submission" date="2023-12" db="EMBL/GenBank/DDBJ databases">
        <title>Novel species of the genus Arcicella isolated from rivers.</title>
        <authorList>
            <person name="Lu H."/>
        </authorList>
    </citation>
    <scope>NUCLEOTIDE SEQUENCE [LARGE SCALE GENOMIC DNA]</scope>
    <source>
        <strain evidence="2 3">LMG 21963</strain>
    </source>
</reference>
<evidence type="ECO:0000313" key="3">
    <source>
        <dbReference type="Proteomes" id="UP001304671"/>
    </source>
</evidence>
<dbReference type="EMBL" id="JAYFUL010000054">
    <property type="protein sequence ID" value="MEA5260409.1"/>
    <property type="molecule type" value="Genomic_DNA"/>
</dbReference>
<keyword evidence="1" id="KW-0812">Transmembrane</keyword>
<organism evidence="2 3">
    <name type="scientific">Arcicella aquatica</name>
    <dbReference type="NCBI Taxonomy" id="217141"/>
    <lineage>
        <taxon>Bacteria</taxon>
        <taxon>Pseudomonadati</taxon>
        <taxon>Bacteroidota</taxon>
        <taxon>Cytophagia</taxon>
        <taxon>Cytophagales</taxon>
        <taxon>Flectobacillaceae</taxon>
        <taxon>Arcicella</taxon>
    </lineage>
</organism>
<keyword evidence="3" id="KW-1185">Reference proteome</keyword>
<keyword evidence="1" id="KW-1133">Transmembrane helix</keyword>
<evidence type="ECO:0000256" key="1">
    <source>
        <dbReference type="SAM" id="Phobius"/>
    </source>
</evidence>
<name>A0ABU5QUL4_9BACT</name>
<proteinExistence type="predicted"/>
<accession>A0ABU5QUL4</accession>
<dbReference type="Proteomes" id="UP001304671">
    <property type="component" value="Unassembled WGS sequence"/>
</dbReference>
<keyword evidence="1" id="KW-0472">Membrane</keyword>
<sequence length="216" mass="25469">MHQFLTFREFNNELEFNELLQILDDNNIQYETENYRPNSNSYTSTIALPKFIVKIPADKFLEVNNIQRDLASKNIQEVDRSYYLFDFNDTELYEILLKADEWSAFDYELAKKILTERGKQIDKDFIDSLSASRIKDMMQPEPEQSSKIFWGYFFAIVGGLLGITIGWDLMSTQKTLPNGDRVYIYQQKDRAHGKRIIILGSILLVIYTIYWLIKED</sequence>
<comment type="caution">
    <text evidence="2">The sequence shown here is derived from an EMBL/GenBank/DDBJ whole genome shotgun (WGS) entry which is preliminary data.</text>
</comment>
<feature type="transmembrane region" description="Helical" evidence="1">
    <location>
        <begin position="148"/>
        <end position="167"/>
    </location>
</feature>
<gene>
    <name evidence="2" type="ORF">VB264_21595</name>
</gene>